<dbReference type="Pfam" id="PF02230">
    <property type="entry name" value="Abhydrolase_2"/>
    <property type="match status" value="1"/>
</dbReference>
<evidence type="ECO:0000256" key="1">
    <source>
        <dbReference type="ARBA" id="ARBA00006499"/>
    </source>
</evidence>
<name>X5MCJ4_9HYPH</name>
<dbReference type="RefSeq" id="WP_043949947.1">
    <property type="nucleotide sequence ID" value="NZ_HG966617.1"/>
</dbReference>
<dbReference type="HOGENOM" id="CLU_049413_5_2_5"/>
<evidence type="ECO:0000313" key="4">
    <source>
        <dbReference type="EMBL" id="CDO59232.1"/>
    </source>
</evidence>
<dbReference type="Gene3D" id="3.40.50.1820">
    <property type="entry name" value="alpha/beta hydrolase"/>
    <property type="match status" value="1"/>
</dbReference>
<dbReference type="PATRIC" id="fig|1458461.3.peg.1018"/>
<keyword evidence="2" id="KW-0378">Hydrolase</keyword>
<sequence length="224" mass="23033">MTTQFDGPRLDPANGGPADRLVVLVHGYGSDGNDLIALGRHWQQLLPSAAFVAPNGPQRCDGNPAGYQWFALGAAGPNEAAMTQGVDEAAPALNDFIDAELASHSLDGSKLALVGFSQGTMMSLHVGPRRSPGPACILGYSGALIGPERLAEVPSKPPVMLIHGDADDMVPVAAMHGAVGALGDNGFTARWHVSRGVGHGIDPEGLQLGGQFVADNFAQGVVAQ</sequence>
<dbReference type="PANTHER" id="PTHR10655">
    <property type="entry name" value="LYSOPHOSPHOLIPASE-RELATED"/>
    <property type="match status" value="1"/>
</dbReference>
<proteinExistence type="inferred from homology"/>
<evidence type="ECO:0000313" key="5">
    <source>
        <dbReference type="Proteomes" id="UP000032160"/>
    </source>
</evidence>
<dbReference type="InterPro" id="IPR050565">
    <property type="entry name" value="LYPA1-2/EST-like"/>
</dbReference>
<dbReference type="SUPFAM" id="SSF53474">
    <property type="entry name" value="alpha/beta-Hydrolases"/>
    <property type="match status" value="1"/>
</dbReference>
<dbReference type="KEGG" id="pect:BN1012_Phect1018"/>
<dbReference type="AlphaFoldDB" id="X5MCJ4"/>
<dbReference type="OrthoDB" id="3647650at2"/>
<organism evidence="4 5">
    <name type="scientific">Candidatus Phaeomarinibacter ectocarpi</name>
    <dbReference type="NCBI Taxonomy" id="1458461"/>
    <lineage>
        <taxon>Bacteria</taxon>
        <taxon>Pseudomonadati</taxon>
        <taxon>Pseudomonadota</taxon>
        <taxon>Alphaproteobacteria</taxon>
        <taxon>Hyphomicrobiales</taxon>
        <taxon>Parvibaculaceae</taxon>
        <taxon>Candidatus Phaeomarinibacter</taxon>
    </lineage>
</organism>
<comment type="similarity">
    <text evidence="1">Belongs to the AB hydrolase superfamily. AB hydrolase 2 family.</text>
</comment>
<accession>X5MCJ4</accession>
<evidence type="ECO:0000256" key="2">
    <source>
        <dbReference type="ARBA" id="ARBA00022801"/>
    </source>
</evidence>
<dbReference type="InterPro" id="IPR029058">
    <property type="entry name" value="AB_hydrolase_fold"/>
</dbReference>
<dbReference type="STRING" id="1458461.BN1012_Phect1018"/>
<dbReference type="Proteomes" id="UP000032160">
    <property type="component" value="Chromosome I"/>
</dbReference>
<gene>
    <name evidence="4" type="ORF">BN1012_Phect1018</name>
</gene>
<dbReference type="GO" id="GO:0016787">
    <property type="term" value="F:hydrolase activity"/>
    <property type="evidence" value="ECO:0007669"/>
    <property type="project" value="UniProtKB-KW"/>
</dbReference>
<feature type="domain" description="Phospholipase/carboxylesterase/thioesterase" evidence="3">
    <location>
        <begin position="16"/>
        <end position="212"/>
    </location>
</feature>
<protein>
    <submittedName>
        <fullName evidence="4">Phospholipase/carboxylesterase family protein</fullName>
    </submittedName>
</protein>
<reference evidence="4 5" key="1">
    <citation type="journal article" date="2014" name="Front. Genet.">
        <title>Genome and metabolic network of "Candidatus Phaeomarinobacter ectocarpi" Ec32, a new candidate genus of Alphaproteobacteria frequently associated with brown algae.</title>
        <authorList>
            <person name="Dittami S.M."/>
            <person name="Barbeyron T."/>
            <person name="Boyen C."/>
            <person name="Cambefort J."/>
            <person name="Collet G."/>
            <person name="Delage L."/>
            <person name="Gobet A."/>
            <person name="Groisillier A."/>
            <person name="Leblanc C."/>
            <person name="Michel G."/>
            <person name="Scornet D."/>
            <person name="Siegel A."/>
            <person name="Tapia J.E."/>
            <person name="Tonon T."/>
        </authorList>
    </citation>
    <scope>NUCLEOTIDE SEQUENCE [LARGE SCALE GENOMIC DNA]</scope>
    <source>
        <strain evidence="4 5">Ec32</strain>
    </source>
</reference>
<dbReference type="InterPro" id="IPR003140">
    <property type="entry name" value="PLipase/COase/thioEstase"/>
</dbReference>
<evidence type="ECO:0000259" key="3">
    <source>
        <dbReference type="Pfam" id="PF02230"/>
    </source>
</evidence>
<keyword evidence="5" id="KW-1185">Reference proteome</keyword>
<dbReference type="EMBL" id="HG966617">
    <property type="protein sequence ID" value="CDO59232.1"/>
    <property type="molecule type" value="Genomic_DNA"/>
</dbReference>
<dbReference type="PANTHER" id="PTHR10655:SF17">
    <property type="entry name" value="LYSOPHOSPHOLIPASE-LIKE PROTEIN 1"/>
    <property type="match status" value="1"/>
</dbReference>